<evidence type="ECO:0000313" key="1">
    <source>
        <dbReference type="EMBL" id="KAJ9090672.1"/>
    </source>
</evidence>
<proteinExistence type="predicted"/>
<dbReference type="EMBL" id="JASBWS010000231">
    <property type="protein sequence ID" value="KAJ9090672.1"/>
    <property type="molecule type" value="Genomic_DNA"/>
</dbReference>
<dbReference type="Proteomes" id="UP001230649">
    <property type="component" value="Unassembled WGS sequence"/>
</dbReference>
<sequence length="74" mass="8118">MSGFLVFVLAIISLAAGAISWFLTPKGANQTLIRTSLMLTITCCYLMWAITYMAQLHPLMAPRRSDVRSGPEGL</sequence>
<name>A0ACC2UV43_9TREE</name>
<comment type="caution">
    <text evidence="1">The sequence shown here is derived from an EMBL/GenBank/DDBJ whole genome shotgun (WGS) entry which is preliminary data.</text>
</comment>
<protein>
    <submittedName>
        <fullName evidence="1">H(+)-transporting V0 sector ATPase subunit e</fullName>
    </submittedName>
</protein>
<keyword evidence="2" id="KW-1185">Reference proteome</keyword>
<organism evidence="1 2">
    <name type="scientific">Naganishia adeliensis</name>
    <dbReference type="NCBI Taxonomy" id="92952"/>
    <lineage>
        <taxon>Eukaryota</taxon>
        <taxon>Fungi</taxon>
        <taxon>Dikarya</taxon>
        <taxon>Basidiomycota</taxon>
        <taxon>Agaricomycotina</taxon>
        <taxon>Tremellomycetes</taxon>
        <taxon>Filobasidiales</taxon>
        <taxon>Filobasidiaceae</taxon>
        <taxon>Naganishia</taxon>
    </lineage>
</organism>
<evidence type="ECO:0000313" key="2">
    <source>
        <dbReference type="Proteomes" id="UP001230649"/>
    </source>
</evidence>
<gene>
    <name evidence="1" type="primary">VMA9</name>
    <name evidence="1" type="ORF">QFC20_007866</name>
</gene>
<reference evidence="1" key="1">
    <citation type="submission" date="2023-04" db="EMBL/GenBank/DDBJ databases">
        <title>Draft Genome sequencing of Naganishia species isolated from polar environments using Oxford Nanopore Technology.</title>
        <authorList>
            <person name="Leo P."/>
            <person name="Venkateswaran K."/>
        </authorList>
    </citation>
    <scope>NUCLEOTIDE SEQUENCE</scope>
    <source>
        <strain evidence="1">MNA-CCFEE 5262</strain>
    </source>
</reference>
<accession>A0ACC2UV43</accession>